<protein>
    <submittedName>
        <fullName evidence="5">ABC-F family ATP-binding cassette domain-containing protein</fullName>
    </submittedName>
</protein>
<evidence type="ECO:0000259" key="4">
    <source>
        <dbReference type="PROSITE" id="PS50893"/>
    </source>
</evidence>
<dbReference type="SUPFAM" id="SSF52540">
    <property type="entry name" value="P-loop containing nucleoside triphosphate hydrolases"/>
    <property type="match status" value="2"/>
</dbReference>
<keyword evidence="6" id="KW-1185">Reference proteome</keyword>
<dbReference type="FunFam" id="3.40.50.300:FF:001320">
    <property type="entry name" value="Heme ABC transporter ATP-binding protein"/>
    <property type="match status" value="1"/>
</dbReference>
<dbReference type="AlphaFoldDB" id="A0A6C0GPZ2"/>
<evidence type="ECO:0000256" key="2">
    <source>
        <dbReference type="ARBA" id="ARBA00022741"/>
    </source>
</evidence>
<dbReference type="InterPro" id="IPR050611">
    <property type="entry name" value="ABCF"/>
</dbReference>
<dbReference type="CDD" id="cd03221">
    <property type="entry name" value="ABCF_EF-3"/>
    <property type="match status" value="2"/>
</dbReference>
<keyword evidence="2" id="KW-0547">Nucleotide-binding</keyword>
<dbReference type="EMBL" id="CP048222">
    <property type="protein sequence ID" value="QHT70111.1"/>
    <property type="molecule type" value="Genomic_DNA"/>
</dbReference>
<evidence type="ECO:0000256" key="1">
    <source>
        <dbReference type="ARBA" id="ARBA00022737"/>
    </source>
</evidence>
<proteinExistence type="predicted"/>
<dbReference type="PROSITE" id="PS50893">
    <property type="entry name" value="ABC_TRANSPORTER_2"/>
    <property type="match status" value="2"/>
</dbReference>
<dbReference type="InterPro" id="IPR003439">
    <property type="entry name" value="ABC_transporter-like_ATP-bd"/>
</dbReference>
<dbReference type="Gene3D" id="3.40.50.300">
    <property type="entry name" value="P-loop containing nucleotide triphosphate hydrolases"/>
    <property type="match status" value="2"/>
</dbReference>
<name>A0A6C0GPZ2_9BACT</name>
<evidence type="ECO:0000313" key="6">
    <source>
        <dbReference type="Proteomes" id="UP000480178"/>
    </source>
</evidence>
<sequence length="541" mass="60835">MCITVQQLSYQLPSGQTLFHNLTFTIAAGKTGLTGDNGTGKSTLLQLISRNLQPTIGTITIEGNIAALPQDFSLFSAHSVAQVLGVDKQLEALHHILSGLGTEQDYFILDDAWDLEERIENLLQQANLSHISLQKAFYSLSGGEMSRLLFASLLWKEPDFILLDEPTNHLDTPSREAFYQMISTYKRGMLVVSHDRQLLRIMDKTLELSTQGLKLYGGNYDFYQAQKEIEQAAAAQQYANARADLKKSICQQRQMLEKQEKRSARGEKQNIQKGMDKMALNYMRDASEKTMSFTKSVQASRMKELETKVTAAKERLPQTHTITIDLETHQIPAGKKLIIASQLNYEFPEQQQTLWAEALDFELSGGQRLCLSGNNGSGKSTLLHLITGQLQPTQGNIYVGTQRIGILDQKLALLDNELTLLENVRRFAPDGLPEHELRIRLGRFLFYHETVFKKADVLSGGEKMRAALACLLVTGASPDLLILDEPTNNLDISSIHELVSALTQFHGSIIVVSHDQDFLKDIGITHELRLDRHEPYQWKIW</sequence>
<feature type="domain" description="ABC transporter" evidence="4">
    <location>
        <begin position="3"/>
        <end position="235"/>
    </location>
</feature>
<dbReference type="PANTHER" id="PTHR19211">
    <property type="entry name" value="ATP-BINDING TRANSPORT PROTEIN-RELATED"/>
    <property type="match status" value="1"/>
</dbReference>
<dbReference type="InterPro" id="IPR017871">
    <property type="entry name" value="ABC_transporter-like_CS"/>
</dbReference>
<evidence type="ECO:0000313" key="5">
    <source>
        <dbReference type="EMBL" id="QHT70111.1"/>
    </source>
</evidence>
<dbReference type="GO" id="GO:0016887">
    <property type="term" value="F:ATP hydrolysis activity"/>
    <property type="evidence" value="ECO:0007669"/>
    <property type="project" value="InterPro"/>
</dbReference>
<dbReference type="PROSITE" id="PS00211">
    <property type="entry name" value="ABC_TRANSPORTER_1"/>
    <property type="match status" value="2"/>
</dbReference>
<dbReference type="RefSeq" id="WP_162446094.1">
    <property type="nucleotide sequence ID" value="NZ_CP048222.1"/>
</dbReference>
<accession>A0A6C0GPZ2</accession>
<feature type="domain" description="ABC transporter" evidence="4">
    <location>
        <begin position="338"/>
        <end position="541"/>
    </location>
</feature>
<gene>
    <name evidence="5" type="ORF">GXP67_27425</name>
</gene>
<keyword evidence="1" id="KW-0677">Repeat</keyword>
<dbReference type="Pfam" id="PF00005">
    <property type="entry name" value="ABC_tran"/>
    <property type="match status" value="2"/>
</dbReference>
<dbReference type="InterPro" id="IPR027417">
    <property type="entry name" value="P-loop_NTPase"/>
</dbReference>
<dbReference type="KEGG" id="rhoz:GXP67_27425"/>
<evidence type="ECO:0000256" key="3">
    <source>
        <dbReference type="ARBA" id="ARBA00022840"/>
    </source>
</evidence>
<dbReference type="InterPro" id="IPR003593">
    <property type="entry name" value="AAA+_ATPase"/>
</dbReference>
<dbReference type="GO" id="GO:0005524">
    <property type="term" value="F:ATP binding"/>
    <property type="evidence" value="ECO:0007669"/>
    <property type="project" value="UniProtKB-KW"/>
</dbReference>
<reference evidence="5 6" key="1">
    <citation type="submission" date="2020-01" db="EMBL/GenBank/DDBJ databases">
        <authorList>
            <person name="Kim M.K."/>
        </authorList>
    </citation>
    <scope>NUCLEOTIDE SEQUENCE [LARGE SCALE GENOMIC DNA]</scope>
    <source>
        <strain evidence="5 6">172606-1</strain>
    </source>
</reference>
<dbReference type="PANTHER" id="PTHR19211:SF6">
    <property type="entry name" value="BLL7188 PROTEIN"/>
    <property type="match status" value="1"/>
</dbReference>
<dbReference type="Proteomes" id="UP000480178">
    <property type="component" value="Chromosome"/>
</dbReference>
<dbReference type="SMART" id="SM00382">
    <property type="entry name" value="AAA"/>
    <property type="match status" value="2"/>
</dbReference>
<organism evidence="5 6">
    <name type="scientific">Rhodocytophaga rosea</name>
    <dbReference type="NCBI Taxonomy" id="2704465"/>
    <lineage>
        <taxon>Bacteria</taxon>
        <taxon>Pseudomonadati</taxon>
        <taxon>Bacteroidota</taxon>
        <taxon>Cytophagia</taxon>
        <taxon>Cytophagales</taxon>
        <taxon>Rhodocytophagaceae</taxon>
        <taxon>Rhodocytophaga</taxon>
    </lineage>
</organism>
<keyword evidence="3 5" id="KW-0067">ATP-binding</keyword>